<dbReference type="GO" id="GO:0005829">
    <property type="term" value="C:cytosol"/>
    <property type="evidence" value="ECO:0007669"/>
    <property type="project" value="TreeGrafter"/>
</dbReference>
<dbReference type="Pfam" id="PF00443">
    <property type="entry name" value="UCH"/>
    <property type="match status" value="1"/>
</dbReference>
<gene>
    <name evidence="3" type="ORF">LTR77_001846</name>
</gene>
<keyword evidence="4" id="KW-1185">Reference proteome</keyword>
<feature type="compositionally biased region" description="Basic and acidic residues" evidence="1">
    <location>
        <begin position="10"/>
        <end position="30"/>
    </location>
</feature>
<feature type="domain" description="USP" evidence="2">
    <location>
        <begin position="1441"/>
        <end position="1761"/>
    </location>
</feature>
<dbReference type="Proteomes" id="UP001337655">
    <property type="component" value="Unassembled WGS sequence"/>
</dbReference>
<evidence type="ECO:0000259" key="2">
    <source>
        <dbReference type="PROSITE" id="PS50235"/>
    </source>
</evidence>
<dbReference type="GO" id="GO:0016579">
    <property type="term" value="P:protein deubiquitination"/>
    <property type="evidence" value="ECO:0007669"/>
    <property type="project" value="InterPro"/>
</dbReference>
<dbReference type="SUPFAM" id="SSF54001">
    <property type="entry name" value="Cysteine proteinases"/>
    <property type="match status" value="1"/>
</dbReference>
<dbReference type="EMBL" id="JAVRRT010000002">
    <property type="protein sequence ID" value="KAK5174763.1"/>
    <property type="molecule type" value="Genomic_DNA"/>
</dbReference>
<dbReference type="InterPro" id="IPR001394">
    <property type="entry name" value="Peptidase_C19_UCH"/>
</dbReference>
<dbReference type="InterPro" id="IPR050164">
    <property type="entry name" value="Peptidase_C19"/>
</dbReference>
<dbReference type="PROSITE" id="PS50235">
    <property type="entry name" value="USP_3"/>
    <property type="match status" value="1"/>
</dbReference>
<dbReference type="PROSITE" id="PS00972">
    <property type="entry name" value="USP_1"/>
    <property type="match status" value="1"/>
</dbReference>
<feature type="compositionally biased region" description="Low complexity" evidence="1">
    <location>
        <begin position="2398"/>
        <end position="2408"/>
    </location>
</feature>
<dbReference type="RefSeq" id="XP_064663432.1">
    <property type="nucleotide sequence ID" value="XM_064799105.1"/>
</dbReference>
<comment type="caution">
    <text evidence="3">The sequence shown here is derived from an EMBL/GenBank/DDBJ whole genome shotgun (WGS) entry which is preliminary data.</text>
</comment>
<dbReference type="Pfam" id="PF12030">
    <property type="entry name" value="DUF3517"/>
    <property type="match status" value="1"/>
</dbReference>
<organism evidence="3 4">
    <name type="scientific">Saxophila tyrrhenica</name>
    <dbReference type="NCBI Taxonomy" id="1690608"/>
    <lineage>
        <taxon>Eukaryota</taxon>
        <taxon>Fungi</taxon>
        <taxon>Dikarya</taxon>
        <taxon>Ascomycota</taxon>
        <taxon>Pezizomycotina</taxon>
        <taxon>Dothideomycetes</taxon>
        <taxon>Dothideomycetidae</taxon>
        <taxon>Mycosphaerellales</taxon>
        <taxon>Extremaceae</taxon>
        <taxon>Saxophila</taxon>
    </lineage>
</organism>
<dbReference type="GO" id="GO:0005634">
    <property type="term" value="C:nucleus"/>
    <property type="evidence" value="ECO:0007669"/>
    <property type="project" value="TreeGrafter"/>
</dbReference>
<evidence type="ECO:0000313" key="4">
    <source>
        <dbReference type="Proteomes" id="UP001337655"/>
    </source>
</evidence>
<dbReference type="PANTHER" id="PTHR24006:SF827">
    <property type="entry name" value="UBIQUITIN CARBOXYL-TERMINAL HYDROLASE 34"/>
    <property type="match status" value="1"/>
</dbReference>
<proteinExistence type="predicted"/>
<name>A0AAV9PLK5_9PEZI</name>
<protein>
    <recommendedName>
        <fullName evidence="2">USP domain-containing protein</fullName>
    </recommendedName>
</protein>
<dbReference type="InterPro" id="IPR021905">
    <property type="entry name" value="DUF3517"/>
</dbReference>
<dbReference type="GO" id="GO:0004843">
    <property type="term" value="F:cysteine-type deubiquitinase activity"/>
    <property type="evidence" value="ECO:0007669"/>
    <property type="project" value="InterPro"/>
</dbReference>
<dbReference type="InterPro" id="IPR028889">
    <property type="entry name" value="USP"/>
</dbReference>
<accession>A0AAV9PLK5</accession>
<evidence type="ECO:0000313" key="3">
    <source>
        <dbReference type="EMBL" id="KAK5174763.1"/>
    </source>
</evidence>
<reference evidence="3 4" key="1">
    <citation type="submission" date="2023-08" db="EMBL/GenBank/DDBJ databases">
        <title>Black Yeasts Isolated from many extreme environments.</title>
        <authorList>
            <person name="Coleine C."/>
            <person name="Stajich J.E."/>
            <person name="Selbmann L."/>
        </authorList>
    </citation>
    <scope>NUCLEOTIDE SEQUENCE [LARGE SCALE GENOMIC DNA]</scope>
    <source>
        <strain evidence="3 4">CCFEE 5935</strain>
    </source>
</reference>
<feature type="region of interest" description="Disordered" evidence="1">
    <location>
        <begin position="1"/>
        <end position="40"/>
    </location>
</feature>
<dbReference type="InterPro" id="IPR038765">
    <property type="entry name" value="Papain-like_cys_pep_sf"/>
</dbReference>
<sequence>MAPANTTSSPRDHAADDNPDLARKRQRLSEDPGASPEGSVIIEEVGGPEDFGSNMENAIRIEDDPGLTASYQEAFQHFSKFSPVEQLRFILDRLAKNHYLDPALFSWFADAFARHIAETTTESQTWNQHYLEDEAEFFNTLARVSYELLAVGDLFDSSVDLGHGDMQTAFTNFVISVQTLCRRTIPLLPAAVKTTLSRRDSAHGSSRPQTLDSLIFLLVAERALDTRGAAVTAFCSVKHATKLKDAFRQGVMNLTDDRVFQATTSLIQDISGSARQLKDSWAFLDSALATFFICVDLRPGDQFPKVEVEAVLDVLYQSIKPAVCGKHPRALPELFHVKTLTWGECLINSHAQSSKGSSAENLYERFLKSSTDALFPQATGNESTATSLWRISGRDDKVSANLLGMSWFLQGATAFIRSDIMDVRTAGAIALKDRLIGLHTDCGKMEDGFEHPIVQYVVRFLRENEMTAYIFGPESHAGLINQGRDVIVFLAATNTHTRVETDIIWRACTTSVEADFAKAAVGVLRLVMLHLDLDHLFYILEKYATTPVTEVGTQAVDFLPELVTLMERRTIDAKDEPNRLKVAFAGIELLKHADTDSPSALISRIRHCAMAAIGRFANSRCTFEQRAEIYKYCVPEVLQMSQHATTAFEVFSYFIGSGVPPAEINLMLDLLPICAAVDELCHSARAQNGHGDADVDIHAVTIRLDTILRMMQATEAKVDAATCERLYTDVFGSADIMPAVRNAAWEKLHRMASVTAADTPATRLWQGFMQDHVPSLPAELASAELVQMVSMQVRSQCSSAEVQADYTKMLRLPLWHAIERFAVSSSQAQVKKLGIDVILDMLFDFPSKAQVPTASILRCHAEFAMALLDKLGQSFRNVQESDNAEDGLQFLNGMTLLFFLLRASKVNKILPELDADHELLVVDEAKGPADGMILDVQIYGPEIQPLRYRAMARQSTKVPTLLSSLPQVTSAGQHRIIAGGLEITHENDKTLAELGVHHLGVLMIRPVFATGDDIDKCVTPAGPVEQEILAQYSSVEAFLTGPDPLAQKALPVLQEVRLTSEAREKVTSGSVSLVTLFPADKPYRTRYSLFVLQKQLHYHARLAVADQDFSLRAVQMLTELMMDDTRSTHPMLQIDIVSLLGLFLRERPSRDQAHQYFRNPEAFVSRTKVLLSEAQALPLHLSSPSGEDRVRTVLATTLYKTLLDALEADEALFQAVSSGEKEMISIHQQLLLDEFCDFSKAISGQIETICQHPYTSRDMPHFFWRTLFPVLPAALEKKTVAAPYFNLLVRVLEADHKMMSNEEDVRSLVDMLLSKLWSYHHSETPMLLLQDQGAAGLLQLLKATTVALKKRKIPLDLDDLPSQLLQNLLFPSSIGPSHPYPLIHEGSRALVYDLVRATFGSKTDYWRLLGTVRSAIQMSREQAKQSFPGVQNWLRPSICSAGLSNLGMTCYMNSLLQQLFANLQFRKFILDQPIHDIRKQEVLSVLQTLFASMQDGIEPCADTTQLANVLGVQIGVQEDVHTFYTTMLSRLEDNMPTGEQKAALKGFFTGKSITQIQGDCGHVSSREEPFTELSITVKEKTNLFESLEEFVQGEPLAGANKYKCMTCEEGEGRLVNAMKRTCLEEVPDTLTLCLKRFAFDNLMEGENKVNDRFEFPAEIDMSTYKRGYLEDPQSPQQPDMFELVGVIVHQGTLSFGHYWSYIRVAGLPLNHHGAWVLVEDTRSIQIPGAVQEVQKRCFGGVQGSNGTELTDNGYVLVYQRNSYAMQARDFNLVVPSLQGDVLPKVSVPAALLARLEDCNLWRINIAALFNEGFAALLVMLLEQFPSVVGPQLGSSDSDVSAETLSTTNTAEDGIIALMGDTVAQYALRVLVCDPEAKSKLASLDSGLTAILEARPAVAVHILRIFRYERLAFKIVLHAKHSAVRTAVYNMVQTCLECIREHNFSEYESAVDDIVEMHGSMLDDELDDAHGDYWAEYLAFAANLARQGPYETHQILEKDYLVWTFEAVFTRWDAKSREAHPSVLQWMKSNNNYDYAPLFAFLYELLGCPYVDLSMSEVKTFARDERLQTSRGWSLAPREMELIKKTHVFREKHGQQWLLHGAMCRTCSTKGRWQDWAPGKLIGLLADATTHQDVQHLVELGIIAGVNIENTKLTPLLWSSYFYCQSTDDRFCKQLMQTLAHNLPLWENSERRTLYFFSHVYDMAPVSVIDNVPIWILHNSFLHSQNADFRQLTLEWLQGHLFSPDSLSSNSALDAARMRTTRSLVKQCTETLRTMMYHNYQREPMEAMISAMDSAKDYLSRLQTEVQALLLSATEDDPDANVSSSKVAAKAGLSTEMQVEFGESKAALAKVEMLLTDLEQWEAEETTLPTRSVGVRRSFAEEEELGDTELEGDEEEWSSEGASEGFFGE</sequence>
<dbReference type="PROSITE" id="PS00973">
    <property type="entry name" value="USP_2"/>
    <property type="match status" value="1"/>
</dbReference>
<dbReference type="GeneID" id="89923193"/>
<evidence type="ECO:0000256" key="1">
    <source>
        <dbReference type="SAM" id="MobiDB-lite"/>
    </source>
</evidence>
<dbReference type="Gene3D" id="3.90.70.10">
    <property type="entry name" value="Cysteine proteinases"/>
    <property type="match status" value="1"/>
</dbReference>
<feature type="compositionally biased region" description="Acidic residues" evidence="1">
    <location>
        <begin position="2380"/>
        <end position="2397"/>
    </location>
</feature>
<feature type="region of interest" description="Disordered" evidence="1">
    <location>
        <begin position="2365"/>
        <end position="2408"/>
    </location>
</feature>
<dbReference type="PANTHER" id="PTHR24006">
    <property type="entry name" value="UBIQUITIN CARBOXYL-TERMINAL HYDROLASE"/>
    <property type="match status" value="1"/>
</dbReference>
<dbReference type="InterPro" id="IPR018200">
    <property type="entry name" value="USP_CS"/>
</dbReference>